<dbReference type="InterPro" id="IPR018359">
    <property type="entry name" value="Bromodomain_CS"/>
</dbReference>
<dbReference type="EMBL" id="PTQR01000123">
    <property type="protein sequence ID" value="TKX18952.1"/>
    <property type="molecule type" value="Genomic_DNA"/>
</dbReference>
<feature type="compositionally biased region" description="Polar residues" evidence="9">
    <location>
        <begin position="100"/>
        <end position="111"/>
    </location>
</feature>
<evidence type="ECO:0000256" key="3">
    <source>
        <dbReference type="ARBA" id="ARBA00023015"/>
    </source>
</evidence>
<keyword evidence="4 8" id="KW-0103">Bromodomain</keyword>
<evidence type="ECO:0000256" key="7">
    <source>
        <dbReference type="ARBA" id="ARBA00093633"/>
    </source>
</evidence>
<comment type="subcellular location">
    <subcellularLocation>
        <location evidence="1">Nucleus</location>
    </subcellularLocation>
</comment>
<dbReference type="PANTHER" id="PTHR47343:SF1">
    <property type="entry name" value="TRANSCRIPTIONAL ACTIVATOR SPT7"/>
    <property type="match status" value="1"/>
</dbReference>
<feature type="compositionally biased region" description="Acidic residues" evidence="9">
    <location>
        <begin position="123"/>
        <end position="134"/>
    </location>
</feature>
<feature type="compositionally biased region" description="Polar residues" evidence="9">
    <location>
        <begin position="153"/>
        <end position="165"/>
    </location>
</feature>
<evidence type="ECO:0000256" key="6">
    <source>
        <dbReference type="ARBA" id="ARBA00023242"/>
    </source>
</evidence>
<protein>
    <recommendedName>
        <fullName evidence="7">SAGA complex subunit Spt7</fullName>
    </recommendedName>
</protein>
<feature type="region of interest" description="Disordered" evidence="9">
    <location>
        <begin position="76"/>
        <end position="204"/>
    </location>
</feature>
<feature type="region of interest" description="Disordered" evidence="9">
    <location>
        <begin position="514"/>
        <end position="545"/>
    </location>
</feature>
<dbReference type="InterPro" id="IPR037782">
    <property type="entry name" value="Spt7"/>
</dbReference>
<dbReference type="InterPro" id="IPR001487">
    <property type="entry name" value="Bromodomain"/>
</dbReference>
<evidence type="ECO:0000256" key="8">
    <source>
        <dbReference type="PROSITE-ProRule" id="PRU00035"/>
    </source>
</evidence>
<dbReference type="SUPFAM" id="SSF47370">
    <property type="entry name" value="Bromodomain"/>
    <property type="match status" value="1"/>
</dbReference>
<dbReference type="GO" id="GO:0005198">
    <property type="term" value="F:structural molecule activity"/>
    <property type="evidence" value="ECO:0007669"/>
    <property type="project" value="TreeGrafter"/>
</dbReference>
<dbReference type="InterPro" id="IPR036427">
    <property type="entry name" value="Bromodomain-like_sf"/>
</dbReference>
<dbReference type="Gene3D" id="1.10.20.10">
    <property type="entry name" value="Histone, subunit A"/>
    <property type="match status" value="1"/>
</dbReference>
<feature type="region of interest" description="Disordered" evidence="9">
    <location>
        <begin position="428"/>
        <end position="502"/>
    </location>
</feature>
<evidence type="ECO:0000256" key="1">
    <source>
        <dbReference type="ARBA" id="ARBA00004123"/>
    </source>
</evidence>
<proteinExistence type="predicted"/>
<evidence type="ECO:0000256" key="4">
    <source>
        <dbReference type="ARBA" id="ARBA00023117"/>
    </source>
</evidence>
<dbReference type="Pfam" id="PF00439">
    <property type="entry name" value="Bromodomain"/>
    <property type="match status" value="1"/>
</dbReference>
<keyword evidence="6" id="KW-0539">Nucleus</keyword>
<dbReference type="GO" id="GO:0046982">
    <property type="term" value="F:protein heterodimerization activity"/>
    <property type="evidence" value="ECO:0007669"/>
    <property type="project" value="InterPro"/>
</dbReference>
<keyword evidence="3" id="KW-0805">Transcription regulation</keyword>
<keyword evidence="2" id="KW-0597">Phosphoprotein</keyword>
<dbReference type="CDD" id="cd22927">
    <property type="entry name" value="HFD_SPT7"/>
    <property type="match status" value="1"/>
</dbReference>
<dbReference type="InterPro" id="IPR009072">
    <property type="entry name" value="Histone-fold"/>
</dbReference>
<feature type="region of interest" description="Disordered" evidence="9">
    <location>
        <begin position="1"/>
        <end position="48"/>
    </location>
</feature>
<dbReference type="FunFam" id="1.10.20.10:FF:000072">
    <property type="entry name" value="Transcriptional activator spt7"/>
    <property type="match status" value="1"/>
</dbReference>
<feature type="compositionally biased region" description="Polar residues" evidence="9">
    <location>
        <begin position="633"/>
        <end position="644"/>
    </location>
</feature>
<dbReference type="GO" id="GO:0046695">
    <property type="term" value="C:SLIK (SAGA-like) complex"/>
    <property type="evidence" value="ECO:0007669"/>
    <property type="project" value="InterPro"/>
</dbReference>
<dbReference type="PRINTS" id="PR00503">
    <property type="entry name" value="BROMODOMAIN"/>
</dbReference>
<organism evidence="11 12">
    <name type="scientific">Elsinoe australis</name>
    <dbReference type="NCBI Taxonomy" id="40998"/>
    <lineage>
        <taxon>Eukaryota</taxon>
        <taxon>Fungi</taxon>
        <taxon>Dikarya</taxon>
        <taxon>Ascomycota</taxon>
        <taxon>Pezizomycotina</taxon>
        <taxon>Dothideomycetes</taxon>
        <taxon>Dothideomycetidae</taxon>
        <taxon>Myriangiales</taxon>
        <taxon>Elsinoaceae</taxon>
        <taxon>Elsinoe</taxon>
    </lineage>
</organism>
<dbReference type="SMART" id="SM00297">
    <property type="entry name" value="BROMO"/>
    <property type="match status" value="1"/>
</dbReference>
<feature type="region of interest" description="Disordered" evidence="9">
    <location>
        <begin position="622"/>
        <end position="658"/>
    </location>
</feature>
<feature type="region of interest" description="Disordered" evidence="9">
    <location>
        <begin position="1005"/>
        <end position="1110"/>
    </location>
</feature>
<feature type="compositionally biased region" description="Polar residues" evidence="9">
    <location>
        <begin position="172"/>
        <end position="183"/>
    </location>
</feature>
<feature type="compositionally biased region" description="Basic and acidic residues" evidence="9">
    <location>
        <begin position="76"/>
        <end position="90"/>
    </location>
</feature>
<accession>A0A4V6DT24</accession>
<dbReference type="GO" id="GO:0000124">
    <property type="term" value="C:SAGA complex"/>
    <property type="evidence" value="ECO:0007669"/>
    <property type="project" value="InterPro"/>
</dbReference>
<evidence type="ECO:0000256" key="2">
    <source>
        <dbReference type="ARBA" id="ARBA00022553"/>
    </source>
</evidence>
<dbReference type="PANTHER" id="PTHR47343">
    <property type="entry name" value="TRANSCRIPTIONAL ACTIVATOR SPT7"/>
    <property type="match status" value="1"/>
</dbReference>
<feature type="domain" description="Bromo" evidence="10">
    <location>
        <begin position="330"/>
        <end position="400"/>
    </location>
</feature>
<dbReference type="PROSITE" id="PS50014">
    <property type="entry name" value="BROMODOMAIN_2"/>
    <property type="match status" value="1"/>
</dbReference>
<feature type="compositionally biased region" description="Basic residues" evidence="9">
    <location>
        <begin position="459"/>
        <end position="469"/>
    </location>
</feature>
<keyword evidence="5" id="KW-0804">Transcription</keyword>
<evidence type="ECO:0000259" key="10">
    <source>
        <dbReference type="PROSITE" id="PS50014"/>
    </source>
</evidence>
<dbReference type="GO" id="GO:0006357">
    <property type="term" value="P:regulation of transcription by RNA polymerase II"/>
    <property type="evidence" value="ECO:0007669"/>
    <property type="project" value="UniProtKB-ARBA"/>
</dbReference>
<feature type="compositionally biased region" description="Basic and acidic residues" evidence="9">
    <location>
        <begin position="1049"/>
        <end position="1080"/>
    </location>
</feature>
<dbReference type="Gene3D" id="1.20.920.10">
    <property type="entry name" value="Bromodomain-like"/>
    <property type="match status" value="1"/>
</dbReference>
<name>A0A4V6DT24_9PEZI</name>
<evidence type="ECO:0000313" key="11">
    <source>
        <dbReference type="EMBL" id="TKX18952.1"/>
    </source>
</evidence>
<evidence type="ECO:0000256" key="9">
    <source>
        <dbReference type="SAM" id="MobiDB-lite"/>
    </source>
</evidence>
<feature type="compositionally biased region" description="Basic and acidic residues" evidence="9">
    <location>
        <begin position="428"/>
        <end position="437"/>
    </location>
</feature>
<sequence length="1110" mass="123144">MSVFKASPRNAATHVLYRSRSTHTVSPARRQASIASDTPIGDGLAASDVEGDVMAEEDPIHQMLKEKWSQTESKIDALFSSDEKSARQISDESEQDNTSRDQVSIEVQKSTPRAKKPARQIEDDYGDDDEEEDDTSTHAQSPLHSKGKGILTNGVTPSVLRSPSLTAKAGPSATSVPSSQDQGKSVEDARKKLEEDRKAAEEAAKRSFHRMFFTLESDRDAMLEQQKLDELDRQVDNEIGDGPAKSGEPQAANPAQGSLAQADLGASSLTLKNLIARIDAQRNKVKANDAQLRHLISEVRKGRSKWASEDKVGQEELYEAAEKVLMELKAMTEYSTPFLTRVNKRDAPDYFHIIKTPMDIGSMIKKLKSLQYKSKREFVGDLQLIWSNCLTYNADPNHPLRKKALAMRKETDKLVPLIPDITVRDRAEIEAEERRNQGLDNDLDGGDDSDDDQPIMASRGRKAPSKGKKGPTNNSARETPNEDHESTPGVEQKPAMHASTSSLRNEFLRAESDAPGEHLSNGFATPPPGNATPLVNGVAGHGSQADTMDVDSIAPAPLNEDLDEEDAEFKTWKQITKKDRATAAAERHKLFRNDHLNPEEPAILRTKSGMRRCARQQKQYLENRSDLEIQSEADPQQANSSTGESLAEGIEKDQDKTLPDYYETVTSIPGLEKHLRWQEDDEGHVLPQTEEFLRLYPANDFTSKSSKVTVKMEANMHQMQQTRKICAKIGYVKQLQIQYQSYQNQFPKYDPQPFIEQDIPPVAVSEAGPIMAPTLARAAFQRSVGKIFYLAGFEDFQPAALDAVTDVASDFFGKLIKTFNTYNELPRNKADNKPRYTPEEQVLHALHENGLDLDSMDSYIKEDMDRLGTKLTVVHDRLKSHFAEILRPALNDNAGQDGAGAFNDGSEQFVGGDFAEDIDEDFFGFKELGLLEEFGMDTLSVPFHLLQNRLHNAYNANNATATTTSSIVFPVPEPFEPITAENVTGMIGLAQDYFASKLAANNGRPLVDDEDLPPKQRFPKPRLGPTGKISSPRKRPLREQQQAAKKKRKMEEAAKEGKDGDKKDEGAKKVKEIRPLKLEMPDVNTNGAREGDPEKEGGGGMMSPESIVAA</sequence>
<dbReference type="GO" id="GO:0006325">
    <property type="term" value="P:chromatin organization"/>
    <property type="evidence" value="ECO:0007669"/>
    <property type="project" value="UniProtKB-ARBA"/>
</dbReference>
<dbReference type="FunFam" id="1.20.920.10:FF:000032">
    <property type="entry name" value="Transcriptional activator spt7"/>
    <property type="match status" value="1"/>
</dbReference>
<dbReference type="PROSITE" id="PS00633">
    <property type="entry name" value="BROMODOMAIN_1"/>
    <property type="match status" value="1"/>
</dbReference>
<feature type="compositionally biased region" description="Acidic residues" evidence="9">
    <location>
        <begin position="441"/>
        <end position="453"/>
    </location>
</feature>
<reference evidence="11 12" key="1">
    <citation type="submission" date="2018-02" db="EMBL/GenBank/DDBJ databases">
        <title>Draft genome sequences of Elsinoe sp., causing black scab on jojoba.</title>
        <authorList>
            <person name="Stodart B."/>
            <person name="Jeffress S."/>
            <person name="Ash G."/>
            <person name="Arun Chinnappa K."/>
        </authorList>
    </citation>
    <scope>NUCLEOTIDE SEQUENCE [LARGE SCALE GENOMIC DNA]</scope>
    <source>
        <strain evidence="11 12">Hillstone_2</strain>
    </source>
</reference>
<dbReference type="Proteomes" id="UP000308133">
    <property type="component" value="Unassembled WGS sequence"/>
</dbReference>
<feature type="compositionally biased region" description="Basic and acidic residues" evidence="9">
    <location>
        <begin position="184"/>
        <end position="204"/>
    </location>
</feature>
<feature type="compositionally biased region" description="Basic and acidic residues" evidence="9">
    <location>
        <begin position="649"/>
        <end position="658"/>
    </location>
</feature>
<dbReference type="AlphaFoldDB" id="A0A4V6DT24"/>
<gene>
    <name evidence="11" type="ORF">C1H76_8841</name>
</gene>
<evidence type="ECO:0000313" key="12">
    <source>
        <dbReference type="Proteomes" id="UP000308133"/>
    </source>
</evidence>
<evidence type="ECO:0000256" key="5">
    <source>
        <dbReference type="ARBA" id="ARBA00023163"/>
    </source>
</evidence>
<dbReference type="CDD" id="cd05510">
    <property type="entry name" value="Bromo_SPT7_like"/>
    <property type="match status" value="1"/>
</dbReference>
<dbReference type="GO" id="GO:0005634">
    <property type="term" value="C:nucleus"/>
    <property type="evidence" value="ECO:0007669"/>
    <property type="project" value="UniProtKB-SubCell"/>
</dbReference>
<feature type="region of interest" description="Disordered" evidence="9">
    <location>
        <begin position="228"/>
        <end position="258"/>
    </location>
</feature>
<comment type="caution">
    <text evidence="11">The sequence shown here is derived from an EMBL/GenBank/DDBJ whole genome shotgun (WGS) entry which is preliminary data.</text>
</comment>